<evidence type="ECO:0000313" key="9">
    <source>
        <dbReference type="EMBL" id="KHN70061.1"/>
    </source>
</evidence>
<accession>A0A0B2UG49</accession>
<gene>
    <name evidence="9" type="ORF">M896_030470</name>
</gene>
<evidence type="ECO:0000256" key="6">
    <source>
        <dbReference type="ARBA" id="ARBA00022989"/>
    </source>
</evidence>
<comment type="caution">
    <text evidence="9">The sequence shown here is derived from an EMBL/GenBank/DDBJ whole genome shotgun (WGS) entry which is preliminary data.</text>
</comment>
<dbReference type="Proteomes" id="UP000031056">
    <property type="component" value="Unassembled WGS sequence"/>
</dbReference>
<dbReference type="EMBL" id="JOKQ01000003">
    <property type="protein sequence ID" value="KHN70061.1"/>
    <property type="molecule type" value="Genomic_DNA"/>
</dbReference>
<protein>
    <recommendedName>
        <fullName evidence="11">Phosphatidylinositol N-acetylglucosaminyltransferase</fullName>
    </recommendedName>
</protein>
<evidence type="ECO:0000256" key="2">
    <source>
        <dbReference type="ARBA" id="ARBA00004687"/>
    </source>
</evidence>
<feature type="transmembrane region" description="Helical" evidence="8">
    <location>
        <begin position="95"/>
        <end position="113"/>
    </location>
</feature>
<dbReference type="UniPathway" id="UPA00196"/>
<evidence type="ECO:0000256" key="3">
    <source>
        <dbReference type="ARBA" id="ARBA00008321"/>
    </source>
</evidence>
<keyword evidence="10" id="KW-1185">Reference proteome</keyword>
<evidence type="ECO:0000256" key="8">
    <source>
        <dbReference type="SAM" id="Phobius"/>
    </source>
</evidence>
<feature type="transmembrane region" description="Helical" evidence="8">
    <location>
        <begin position="119"/>
        <end position="141"/>
    </location>
</feature>
<keyword evidence="6 8" id="KW-1133">Transmembrane helix</keyword>
<feature type="transmembrane region" description="Helical" evidence="8">
    <location>
        <begin position="226"/>
        <end position="242"/>
    </location>
</feature>
<dbReference type="OrthoDB" id="196709at2759"/>
<sequence length="284" mass="33094">MPWKRCLYMKQNYPPNYMEISHQRKRRYSSETYEDINRMMIRVSIVMLGFSLFRTMAVDETAEMPKTSWFSFISAFTDSFLESKRKTGINLKPSFMMLMLVYLMSPLIHNLAVEIHPTTFYFYFAITQILFIVDSVSSSIYNSSSLIEIKDEKTPLLLEESINIPKKISSNQALGLTSYFLGFILLSSRLKSPSSVFNFLCLTFIGYVIFPNYIEKTNTHKKPNMIMLIYVAVSMMSVLPSIPLFCLYSCVITFMYTISYISIWIFERELNAKVRFTATKTLCK</sequence>
<evidence type="ECO:0000256" key="4">
    <source>
        <dbReference type="ARBA" id="ARBA00022502"/>
    </source>
</evidence>
<dbReference type="GO" id="GO:0006506">
    <property type="term" value="P:GPI anchor biosynthetic process"/>
    <property type="evidence" value="ECO:0007669"/>
    <property type="project" value="UniProtKB-UniPathway"/>
</dbReference>
<reference evidence="9 10" key="1">
    <citation type="journal article" date="2014" name="MBio">
        <title>The Ordospora colligata genome; evolution of extreme reduction in microsporidia and host-to-parasite horizontal gene transfer.</title>
        <authorList>
            <person name="Pombert J.-F."/>
            <person name="Haag K.L."/>
            <person name="Beidas S."/>
            <person name="Ebert D."/>
            <person name="Keeling P.J."/>
        </authorList>
    </citation>
    <scope>NUCLEOTIDE SEQUENCE [LARGE SCALE GENOMIC DNA]</scope>
    <source>
        <strain evidence="9 10">OC4</strain>
    </source>
</reference>
<dbReference type="Pfam" id="PF06432">
    <property type="entry name" value="GPI2"/>
    <property type="match status" value="1"/>
</dbReference>
<dbReference type="FunCoup" id="A0A0B2UG49">
    <property type="interactions" value="93"/>
</dbReference>
<feature type="transmembrane region" description="Helical" evidence="8">
    <location>
        <begin position="196"/>
        <end position="214"/>
    </location>
</feature>
<evidence type="ECO:0000256" key="5">
    <source>
        <dbReference type="ARBA" id="ARBA00022692"/>
    </source>
</evidence>
<dbReference type="RefSeq" id="XP_014564103.1">
    <property type="nucleotide sequence ID" value="XM_014708617.1"/>
</dbReference>
<organism evidence="9 10">
    <name type="scientific">Ordospora colligata OC4</name>
    <dbReference type="NCBI Taxonomy" id="1354746"/>
    <lineage>
        <taxon>Eukaryota</taxon>
        <taxon>Fungi</taxon>
        <taxon>Fungi incertae sedis</taxon>
        <taxon>Microsporidia</taxon>
        <taxon>Ordosporidae</taxon>
        <taxon>Ordospora</taxon>
    </lineage>
</organism>
<dbReference type="InParanoid" id="A0A0B2UG49"/>
<dbReference type="AlphaFoldDB" id="A0A0B2UG49"/>
<feature type="transmembrane region" description="Helical" evidence="8">
    <location>
        <begin position="173"/>
        <end position="190"/>
    </location>
</feature>
<comment type="pathway">
    <text evidence="2">Glycolipid biosynthesis; glycosylphosphatidylinositol-anchor biosynthesis.</text>
</comment>
<evidence type="ECO:0000256" key="1">
    <source>
        <dbReference type="ARBA" id="ARBA00004141"/>
    </source>
</evidence>
<keyword evidence="4" id="KW-0337">GPI-anchor biosynthesis</keyword>
<dbReference type="VEuPathDB" id="MicrosporidiaDB:M896_030470"/>
<proteinExistence type="inferred from homology"/>
<evidence type="ECO:0008006" key="11">
    <source>
        <dbReference type="Google" id="ProtNLM"/>
    </source>
</evidence>
<dbReference type="GO" id="GO:0016020">
    <property type="term" value="C:membrane"/>
    <property type="evidence" value="ECO:0007669"/>
    <property type="project" value="UniProtKB-SubCell"/>
</dbReference>
<dbReference type="HOGENOM" id="CLU_980389_0_0_1"/>
<evidence type="ECO:0000313" key="10">
    <source>
        <dbReference type="Proteomes" id="UP000031056"/>
    </source>
</evidence>
<dbReference type="InterPro" id="IPR009450">
    <property type="entry name" value="Plno_GlcNAc_GPI2"/>
</dbReference>
<evidence type="ECO:0000256" key="7">
    <source>
        <dbReference type="ARBA" id="ARBA00023136"/>
    </source>
</evidence>
<name>A0A0B2UG49_9MICR</name>
<dbReference type="GeneID" id="26261331"/>
<comment type="subcellular location">
    <subcellularLocation>
        <location evidence="1">Membrane</location>
        <topology evidence="1">Multi-pass membrane protein</topology>
    </subcellularLocation>
</comment>
<keyword evidence="5 8" id="KW-0812">Transmembrane</keyword>
<comment type="similarity">
    <text evidence="3">Belongs to the PIGC family.</text>
</comment>
<keyword evidence="7 8" id="KW-0472">Membrane</keyword>